<protein>
    <submittedName>
        <fullName evidence="1">Uncharacterized protein Z164L</fullName>
    </submittedName>
</protein>
<dbReference type="GeneID" id="5470697"/>
<dbReference type="RefSeq" id="YP_001426645.1">
    <property type="nucleotide sequence ID" value="NC_008724.1"/>
</dbReference>
<reference evidence="1 2" key="1">
    <citation type="submission" date="2006-09" db="EMBL/GenBank/DDBJ databases">
        <title>Sequence and annotation of the 288-kb ATCV-1 virus that infects an endosymbiotic Chlorella strain of the heliozoon Acanthocystis turfacea.</title>
        <authorList>
            <person name="Fitzgerald L.A."/>
            <person name="Graves M.V."/>
            <person name="Li X."/>
            <person name="Pfitzner A.J.P."/>
            <person name="Hartigan J."/>
            <person name="Van Etten J.L."/>
        </authorList>
    </citation>
    <scope>NUCLEOTIDE SEQUENCE [LARGE SCALE GENOMIC DNA]</scope>
    <source>
        <strain evidence="1 2">ATCV-1</strain>
    </source>
</reference>
<keyword evidence="2" id="KW-1185">Reference proteome</keyword>
<dbReference type="Proteomes" id="UP000202420">
    <property type="component" value="Segment"/>
</dbReference>
<sequence length="155" mass="17704">MYIIFKMSTMTKMFPVLPMIGSTFVMNQDIVNRIRASFTSHPVAPPVTTGGCTVMDDEQWAVYKKKLAQEAKERKAAKKPVAQPAKRMVRNQRDTTFEPIEYSGKGFVSICTSRFSIRKFVCVDDIPGDRVYRDKVVACLRGETPFFDGYFWIPV</sequence>
<gene>
    <name evidence="1" type="primary">Z164L</name>
    <name evidence="1" type="ORF">ATCV1_Z164L</name>
</gene>
<evidence type="ECO:0000313" key="2">
    <source>
        <dbReference type="Proteomes" id="UP000202420"/>
    </source>
</evidence>
<dbReference type="KEGG" id="vg:5470697"/>
<name>A7K8C4_9PHYC</name>
<accession>A7K8C4</accession>
<dbReference type="EMBL" id="EF101928">
    <property type="protein sequence ID" value="ABT16298.1"/>
    <property type="molecule type" value="Genomic_DNA"/>
</dbReference>
<evidence type="ECO:0000313" key="1">
    <source>
        <dbReference type="EMBL" id="ABT16298.1"/>
    </source>
</evidence>
<organism evidence="1 2">
    <name type="scientific">Chlorovirus heliozoae</name>
    <dbReference type="NCBI Taxonomy" id="322019"/>
    <lineage>
        <taxon>Viruses</taxon>
        <taxon>Varidnaviria</taxon>
        <taxon>Bamfordvirae</taxon>
        <taxon>Nucleocytoviricota</taxon>
        <taxon>Megaviricetes</taxon>
        <taxon>Algavirales</taxon>
        <taxon>Phycodnaviridae</taxon>
        <taxon>Chlorovirus</taxon>
    </lineage>
</organism>
<proteinExistence type="predicted"/>
<dbReference type="OrthoDB" id="19098at10239"/>